<gene>
    <name evidence="1" type="ORF">CFR75_11800</name>
</gene>
<dbReference type="OrthoDB" id="9792137at2"/>
<dbReference type="PANTHER" id="PTHR30143">
    <property type="entry name" value="ACID HYDRATASE"/>
    <property type="match status" value="1"/>
</dbReference>
<dbReference type="EMBL" id="NKUC01000026">
    <property type="protein sequence ID" value="PYD56318.1"/>
    <property type="molecule type" value="Genomic_DNA"/>
</dbReference>
<dbReference type="Gene3D" id="3.90.850.10">
    <property type="entry name" value="Fumarylacetoacetase-like, C-terminal domain"/>
    <property type="match status" value="1"/>
</dbReference>
<sequence>MPPSAPTRLADLFLAVRQQKTDPLASVHEALTPRTLADAYAVQDAVGLHLGPIRGWKVGAETPQSEPFAAPIHAATIFEDGDTVPAYVCRHLGVEAEIGYRFAHALPPRAADWTADEVMAAIGSIHPMIEIVDTRFEKPGSQHKLLHTADHQSHGALIAGPGLADWRGVNPTGEPVSLTINGRTVVEHVGGNSAGDPLRLLVWLANHAARRGPGIEAGCLVTTGSTTGTMFVVHDTDVRASFPSIGTVRAHLA</sequence>
<evidence type="ECO:0000313" key="2">
    <source>
        <dbReference type="Proteomes" id="UP000248257"/>
    </source>
</evidence>
<keyword evidence="2" id="KW-1185">Reference proteome</keyword>
<dbReference type="InterPro" id="IPR050772">
    <property type="entry name" value="Hydratase-Decarb/MhpD_sf"/>
</dbReference>
<proteinExistence type="predicted"/>
<protein>
    <submittedName>
        <fullName evidence="1">2-keto-4-pentenoate hydratase</fullName>
    </submittedName>
</protein>
<dbReference type="GO" id="GO:0008684">
    <property type="term" value="F:2-oxopent-4-enoate hydratase activity"/>
    <property type="evidence" value="ECO:0007669"/>
    <property type="project" value="TreeGrafter"/>
</dbReference>
<dbReference type="Proteomes" id="UP000248257">
    <property type="component" value="Unassembled WGS sequence"/>
</dbReference>
<comment type="caution">
    <text evidence="1">The sequence shown here is derived from an EMBL/GenBank/DDBJ whole genome shotgun (WGS) entry which is preliminary data.</text>
</comment>
<dbReference type="PANTHER" id="PTHR30143:SF0">
    <property type="entry name" value="2-KETO-4-PENTENOATE HYDRATASE"/>
    <property type="match status" value="1"/>
</dbReference>
<dbReference type="STRING" id="1220579.GCA_001571345_02255"/>
<dbReference type="GO" id="GO:0005737">
    <property type="term" value="C:cytoplasm"/>
    <property type="evidence" value="ECO:0007669"/>
    <property type="project" value="TreeGrafter"/>
</dbReference>
<dbReference type="AlphaFoldDB" id="A0A318PJK9"/>
<reference evidence="1 2" key="1">
    <citation type="submission" date="2017-07" db="EMBL/GenBank/DDBJ databases">
        <title>A draft genome sequence of Komagataeibacter xylinus LMG 1515.</title>
        <authorList>
            <person name="Skraban J."/>
            <person name="Cleenwerck I."/>
            <person name="Vandamme P."/>
            <person name="Trcek J."/>
        </authorList>
    </citation>
    <scope>NUCLEOTIDE SEQUENCE [LARGE SCALE GENOMIC DNA]</scope>
    <source>
        <strain evidence="1 2">LMG 1515</strain>
    </source>
</reference>
<dbReference type="SUPFAM" id="SSF56529">
    <property type="entry name" value="FAH"/>
    <property type="match status" value="1"/>
</dbReference>
<dbReference type="InterPro" id="IPR036663">
    <property type="entry name" value="Fumarylacetoacetase_C_sf"/>
</dbReference>
<evidence type="ECO:0000313" key="1">
    <source>
        <dbReference type="EMBL" id="PYD56318.1"/>
    </source>
</evidence>
<organism evidence="1 2">
    <name type="scientific">Komagataeibacter xylinus</name>
    <name type="common">Gluconacetobacter xylinus</name>
    <dbReference type="NCBI Taxonomy" id="28448"/>
    <lineage>
        <taxon>Bacteria</taxon>
        <taxon>Pseudomonadati</taxon>
        <taxon>Pseudomonadota</taxon>
        <taxon>Alphaproteobacteria</taxon>
        <taxon>Acetobacterales</taxon>
        <taxon>Acetobacteraceae</taxon>
        <taxon>Komagataeibacter</taxon>
    </lineage>
</organism>
<name>A0A318PJK9_KOMXY</name>
<dbReference type="RefSeq" id="WP_061275023.1">
    <property type="nucleotide sequence ID" value="NZ_CBCRXN010000047.1"/>
</dbReference>
<accession>A0A318PJK9</accession>